<protein>
    <submittedName>
        <fullName evidence="1">Uncharacterized protein</fullName>
    </submittedName>
</protein>
<evidence type="ECO:0000313" key="1">
    <source>
        <dbReference type="EMBL" id="KIP99511.1"/>
    </source>
</evidence>
<proteinExistence type="predicted"/>
<comment type="caution">
    <text evidence="1">The sequence shown here is derived from an EMBL/GenBank/DDBJ whole genome shotgun (WGS) entry which is preliminary data.</text>
</comment>
<name>A0A0D0KJH0_AGRTU</name>
<dbReference type="EMBL" id="JXQV01000027">
    <property type="protein sequence ID" value="KIP99511.1"/>
    <property type="molecule type" value="Genomic_DNA"/>
</dbReference>
<sequence>MRPFSLYLSREEPIFTARQLYNCCPGELEPDWTRFTNLELGGCIDAAEPGSTDTAIEGGISRDKAQFFTIYGRLLEGGCNAVTDCVGFEDAEIIALHLCEVSKLTLHIVC</sequence>
<gene>
    <name evidence="1" type="ORF">RU07_18730</name>
</gene>
<evidence type="ECO:0000313" key="2">
    <source>
        <dbReference type="Proteomes" id="UP000035017"/>
    </source>
</evidence>
<dbReference type="Proteomes" id="UP000035017">
    <property type="component" value="Unassembled WGS sequence"/>
</dbReference>
<dbReference type="OrthoDB" id="8242073at2"/>
<accession>A0A0D0KJH0</accession>
<organism evidence="1 2">
    <name type="scientific">Agrobacterium tumefaciens</name>
    <dbReference type="NCBI Taxonomy" id="358"/>
    <lineage>
        <taxon>Bacteria</taxon>
        <taxon>Pseudomonadati</taxon>
        <taxon>Pseudomonadota</taxon>
        <taxon>Alphaproteobacteria</taxon>
        <taxon>Hyphomicrobiales</taxon>
        <taxon>Rhizobiaceae</taxon>
        <taxon>Rhizobium/Agrobacterium group</taxon>
        <taxon>Agrobacterium</taxon>
        <taxon>Agrobacterium tumefaciens complex</taxon>
    </lineage>
</organism>
<reference evidence="1 2" key="1">
    <citation type="submission" date="2014-12" db="EMBL/GenBank/DDBJ databases">
        <title>16Stimator: statistical estimation of ribosomal gene copy numbers from draft genome assemblies.</title>
        <authorList>
            <person name="Perisin M.A."/>
            <person name="Vetter M."/>
            <person name="Gilbert J.A."/>
            <person name="Bergelson J."/>
        </authorList>
    </citation>
    <scope>NUCLEOTIDE SEQUENCE [LARGE SCALE GENOMIC DNA]</scope>
    <source>
        <strain evidence="1 2">MEJ076</strain>
    </source>
</reference>
<dbReference type="AlphaFoldDB" id="A0A0D0KJH0"/>